<sequence length="68" mass="8739">MSRPRILGRGRERSTPVLSDRFRYHCRLSRHHHRHRHRHRHRYRYKHHHEEDEKDIEDVEDGRTYTKY</sequence>
<feature type="region of interest" description="Disordered" evidence="1">
    <location>
        <begin position="30"/>
        <end position="68"/>
    </location>
</feature>
<keyword evidence="3" id="KW-1185">Reference proteome</keyword>
<evidence type="ECO:0000313" key="3">
    <source>
        <dbReference type="Proteomes" id="UP001430953"/>
    </source>
</evidence>
<evidence type="ECO:0000313" key="2">
    <source>
        <dbReference type="EMBL" id="KAL0107417.1"/>
    </source>
</evidence>
<feature type="compositionally biased region" description="Basic residues" evidence="1">
    <location>
        <begin position="30"/>
        <end position="47"/>
    </location>
</feature>
<dbReference type="EMBL" id="JADYXP020000017">
    <property type="protein sequence ID" value="KAL0107417.1"/>
    <property type="molecule type" value="Genomic_DNA"/>
</dbReference>
<comment type="caution">
    <text evidence="2">The sequence shown here is derived from an EMBL/GenBank/DDBJ whole genome shotgun (WGS) entry which is preliminary data.</text>
</comment>
<reference evidence="2 3" key="1">
    <citation type="submission" date="2023-03" db="EMBL/GenBank/DDBJ databases">
        <title>High recombination rates correlate with genetic variation in Cardiocondyla obscurior ants.</title>
        <authorList>
            <person name="Errbii M."/>
        </authorList>
    </citation>
    <scope>NUCLEOTIDE SEQUENCE [LARGE SCALE GENOMIC DNA]</scope>
    <source>
        <strain evidence="2">Alpha-2009</strain>
        <tissue evidence="2">Whole body</tissue>
    </source>
</reference>
<proteinExistence type="predicted"/>
<dbReference type="AlphaFoldDB" id="A0AAW2EWC5"/>
<protein>
    <submittedName>
        <fullName evidence="2">Uncharacterized protein</fullName>
    </submittedName>
</protein>
<accession>A0AAW2EWC5</accession>
<gene>
    <name evidence="2" type="ORF">PUN28_015755</name>
</gene>
<evidence type="ECO:0000256" key="1">
    <source>
        <dbReference type="SAM" id="MobiDB-lite"/>
    </source>
</evidence>
<name>A0AAW2EWC5_9HYME</name>
<organism evidence="2 3">
    <name type="scientific">Cardiocondyla obscurior</name>
    <dbReference type="NCBI Taxonomy" id="286306"/>
    <lineage>
        <taxon>Eukaryota</taxon>
        <taxon>Metazoa</taxon>
        <taxon>Ecdysozoa</taxon>
        <taxon>Arthropoda</taxon>
        <taxon>Hexapoda</taxon>
        <taxon>Insecta</taxon>
        <taxon>Pterygota</taxon>
        <taxon>Neoptera</taxon>
        <taxon>Endopterygota</taxon>
        <taxon>Hymenoptera</taxon>
        <taxon>Apocrita</taxon>
        <taxon>Aculeata</taxon>
        <taxon>Formicoidea</taxon>
        <taxon>Formicidae</taxon>
        <taxon>Myrmicinae</taxon>
        <taxon>Cardiocondyla</taxon>
    </lineage>
</organism>
<dbReference type="Proteomes" id="UP001430953">
    <property type="component" value="Unassembled WGS sequence"/>
</dbReference>